<feature type="compositionally biased region" description="Polar residues" evidence="8">
    <location>
        <begin position="185"/>
        <end position="205"/>
    </location>
</feature>
<dbReference type="GO" id="GO:0022857">
    <property type="term" value="F:transmembrane transporter activity"/>
    <property type="evidence" value="ECO:0007669"/>
    <property type="project" value="InterPro"/>
</dbReference>
<evidence type="ECO:0000256" key="7">
    <source>
        <dbReference type="RuleBase" id="RU003879"/>
    </source>
</evidence>
<protein>
    <submittedName>
        <fullName evidence="10">Biopolymer transporter ExbD</fullName>
    </submittedName>
</protein>
<gene>
    <name evidence="10" type="ORF">KME15_01660</name>
</gene>
<dbReference type="EMBL" id="JAHHHD010000001">
    <property type="protein sequence ID" value="MBW4657353.1"/>
    <property type="molecule type" value="Genomic_DNA"/>
</dbReference>
<dbReference type="AlphaFoldDB" id="A0A951ULY5"/>
<accession>A0A951ULY5</accession>
<feature type="transmembrane region" description="Helical" evidence="9">
    <location>
        <begin position="16"/>
        <end position="37"/>
    </location>
</feature>
<dbReference type="PANTHER" id="PTHR30558">
    <property type="entry name" value="EXBD MEMBRANE COMPONENT OF PMF-DRIVEN MACROMOLECULE IMPORT SYSTEM"/>
    <property type="match status" value="1"/>
</dbReference>
<evidence type="ECO:0000256" key="6">
    <source>
        <dbReference type="ARBA" id="ARBA00023136"/>
    </source>
</evidence>
<proteinExistence type="inferred from homology"/>
<keyword evidence="3" id="KW-1003">Cell membrane</keyword>
<keyword evidence="7" id="KW-0813">Transport</keyword>
<reference evidence="10" key="2">
    <citation type="journal article" date="2022" name="Microbiol. Resour. Announc.">
        <title>Metagenome Sequencing to Explore Phylogenomics of Terrestrial Cyanobacteria.</title>
        <authorList>
            <person name="Ward R.D."/>
            <person name="Stajich J.E."/>
            <person name="Johansen J.R."/>
            <person name="Huntemann M."/>
            <person name="Clum A."/>
            <person name="Foster B."/>
            <person name="Foster B."/>
            <person name="Roux S."/>
            <person name="Palaniappan K."/>
            <person name="Varghese N."/>
            <person name="Mukherjee S."/>
            <person name="Reddy T.B.K."/>
            <person name="Daum C."/>
            <person name="Copeland A."/>
            <person name="Chen I.A."/>
            <person name="Ivanova N.N."/>
            <person name="Kyrpides N.C."/>
            <person name="Shapiro N."/>
            <person name="Eloe-Fadrosh E.A."/>
            <person name="Pietrasiak N."/>
        </authorList>
    </citation>
    <scope>NUCLEOTIDE SEQUENCE</scope>
    <source>
        <strain evidence="10">UHER 2000/2452</strain>
    </source>
</reference>
<dbReference type="GO" id="GO:0005886">
    <property type="term" value="C:plasma membrane"/>
    <property type="evidence" value="ECO:0007669"/>
    <property type="project" value="UniProtKB-SubCell"/>
</dbReference>
<comment type="caution">
    <text evidence="10">The sequence shown here is derived from an EMBL/GenBank/DDBJ whole genome shotgun (WGS) entry which is preliminary data.</text>
</comment>
<evidence type="ECO:0000256" key="3">
    <source>
        <dbReference type="ARBA" id="ARBA00022475"/>
    </source>
</evidence>
<keyword evidence="5 9" id="KW-1133">Transmembrane helix</keyword>
<dbReference type="Proteomes" id="UP000757435">
    <property type="component" value="Unassembled WGS sequence"/>
</dbReference>
<evidence type="ECO:0000313" key="10">
    <source>
        <dbReference type="EMBL" id="MBW4657353.1"/>
    </source>
</evidence>
<name>A0A951ULY5_9CYAN</name>
<organism evidence="10 11">
    <name type="scientific">Drouetiella hepatica Uher 2000/2452</name>
    <dbReference type="NCBI Taxonomy" id="904376"/>
    <lineage>
        <taxon>Bacteria</taxon>
        <taxon>Bacillati</taxon>
        <taxon>Cyanobacteriota</taxon>
        <taxon>Cyanophyceae</taxon>
        <taxon>Oculatellales</taxon>
        <taxon>Oculatellaceae</taxon>
        <taxon>Drouetiella</taxon>
    </lineage>
</organism>
<keyword evidence="7" id="KW-0653">Protein transport</keyword>
<dbReference type="GO" id="GO:0015031">
    <property type="term" value="P:protein transport"/>
    <property type="evidence" value="ECO:0007669"/>
    <property type="project" value="UniProtKB-KW"/>
</dbReference>
<evidence type="ECO:0000256" key="4">
    <source>
        <dbReference type="ARBA" id="ARBA00022692"/>
    </source>
</evidence>
<keyword evidence="4 7" id="KW-0812">Transmembrane</keyword>
<evidence type="ECO:0000256" key="1">
    <source>
        <dbReference type="ARBA" id="ARBA00004162"/>
    </source>
</evidence>
<dbReference type="PANTHER" id="PTHR30558:SF3">
    <property type="entry name" value="BIOPOLYMER TRANSPORT PROTEIN EXBD-RELATED"/>
    <property type="match status" value="1"/>
</dbReference>
<evidence type="ECO:0000256" key="2">
    <source>
        <dbReference type="ARBA" id="ARBA00005811"/>
    </source>
</evidence>
<evidence type="ECO:0000256" key="5">
    <source>
        <dbReference type="ARBA" id="ARBA00022989"/>
    </source>
</evidence>
<feature type="region of interest" description="Disordered" evidence="8">
    <location>
        <begin position="137"/>
        <end position="215"/>
    </location>
</feature>
<dbReference type="Gene3D" id="3.30.420.270">
    <property type="match status" value="1"/>
</dbReference>
<evidence type="ECO:0000256" key="8">
    <source>
        <dbReference type="SAM" id="MobiDB-lite"/>
    </source>
</evidence>
<dbReference type="InterPro" id="IPR003400">
    <property type="entry name" value="ExbD"/>
</dbReference>
<feature type="compositionally biased region" description="Low complexity" evidence="8">
    <location>
        <begin position="140"/>
        <end position="171"/>
    </location>
</feature>
<dbReference type="Pfam" id="PF02472">
    <property type="entry name" value="ExbD"/>
    <property type="match status" value="1"/>
</dbReference>
<comment type="subcellular location">
    <subcellularLocation>
        <location evidence="1">Cell membrane</location>
        <topology evidence="1">Single-pass membrane protein</topology>
    </subcellularLocation>
    <subcellularLocation>
        <location evidence="7">Cell membrane</location>
        <topology evidence="7">Single-pass type II membrane protein</topology>
    </subcellularLocation>
</comment>
<evidence type="ECO:0000256" key="9">
    <source>
        <dbReference type="SAM" id="Phobius"/>
    </source>
</evidence>
<evidence type="ECO:0000313" key="11">
    <source>
        <dbReference type="Proteomes" id="UP000757435"/>
    </source>
</evidence>
<comment type="similarity">
    <text evidence="2 7">Belongs to the ExbD/TolR family.</text>
</comment>
<keyword evidence="6 9" id="KW-0472">Membrane</keyword>
<reference evidence="10" key="1">
    <citation type="submission" date="2021-05" db="EMBL/GenBank/DDBJ databases">
        <authorList>
            <person name="Pietrasiak N."/>
            <person name="Ward R."/>
            <person name="Stajich J.E."/>
            <person name="Kurbessoian T."/>
        </authorList>
    </citation>
    <scope>NUCLEOTIDE SEQUENCE</scope>
    <source>
        <strain evidence="10">UHER 2000/2452</strain>
    </source>
</reference>
<sequence>MKIPSDSHEPEVRIEIVPLIDVIFCILTFFILAAVTLTRQNAINVDLPRAATGTTQMRKLLIVTVDPIGQTYVEKQPVSREQLYQTLLNFRTTSPEGTMVLYASRAASYNDVVQVLDLLQSVGGDRVALATLPGSTSAELTLPSTGSSPLPNLNNLPGSNSLPDSSGSSTPQGSPAPLPASSAPYNLNPSGLAPSQSTTGASTDANKARSIPSKP</sequence>